<dbReference type="EMBL" id="CAJOBE010004048">
    <property type="protein sequence ID" value="CAF3913622.1"/>
    <property type="molecule type" value="Genomic_DNA"/>
</dbReference>
<evidence type="ECO:0000313" key="2">
    <source>
        <dbReference type="Proteomes" id="UP000663874"/>
    </source>
</evidence>
<name>A0A819IL17_9BILA</name>
<reference evidence="1" key="1">
    <citation type="submission" date="2021-02" db="EMBL/GenBank/DDBJ databases">
        <authorList>
            <person name="Nowell W R."/>
        </authorList>
    </citation>
    <scope>NUCLEOTIDE SEQUENCE</scope>
</reference>
<comment type="caution">
    <text evidence="1">The sequence shown here is derived from an EMBL/GenBank/DDBJ whole genome shotgun (WGS) entry which is preliminary data.</text>
</comment>
<organism evidence="1 2">
    <name type="scientific">Rotaria sordida</name>
    <dbReference type="NCBI Taxonomy" id="392033"/>
    <lineage>
        <taxon>Eukaryota</taxon>
        <taxon>Metazoa</taxon>
        <taxon>Spiralia</taxon>
        <taxon>Gnathifera</taxon>
        <taxon>Rotifera</taxon>
        <taxon>Eurotatoria</taxon>
        <taxon>Bdelloidea</taxon>
        <taxon>Philodinida</taxon>
        <taxon>Philodinidae</taxon>
        <taxon>Rotaria</taxon>
    </lineage>
</organism>
<dbReference type="Proteomes" id="UP000663874">
    <property type="component" value="Unassembled WGS sequence"/>
</dbReference>
<protein>
    <submittedName>
        <fullName evidence="1">Uncharacterized protein</fullName>
    </submittedName>
</protein>
<sequence length="146" mass="17266">MWRIAYPNVTGIRISSQLLMLSKLIDNPIIIPIFKQIKMMKLITETFYFPSNFALKFVQRFPSLIDIELHVLLSFDNCVSVINTFLIYLENLHYVKSNCYQDTLFDDPFSRDYIIKNRRRSFPGNIVDEEKVIVKNNGEVIQIWLI</sequence>
<proteinExistence type="predicted"/>
<gene>
    <name evidence="1" type="ORF">FNK824_LOCUS21228</name>
</gene>
<accession>A0A819IL17</accession>
<evidence type="ECO:0000313" key="1">
    <source>
        <dbReference type="EMBL" id="CAF3913622.1"/>
    </source>
</evidence>
<dbReference type="AlphaFoldDB" id="A0A819IL17"/>